<dbReference type="AlphaFoldDB" id="A0AAD4HAX4"/>
<dbReference type="GO" id="GO:0004497">
    <property type="term" value="F:monooxygenase activity"/>
    <property type="evidence" value="ECO:0007669"/>
    <property type="project" value="InterPro"/>
</dbReference>
<reference evidence="7" key="1">
    <citation type="journal article" date="2020" name="Fungal Divers.">
        <title>Resolving the Mortierellaceae phylogeny through synthesis of multi-gene phylogenetics and phylogenomics.</title>
        <authorList>
            <person name="Vandepol N."/>
            <person name="Liber J."/>
            <person name="Desiro A."/>
            <person name="Na H."/>
            <person name="Kennedy M."/>
            <person name="Barry K."/>
            <person name="Grigoriev I.V."/>
            <person name="Miller A.N."/>
            <person name="O'Donnell K."/>
            <person name="Stajich J.E."/>
            <person name="Bonito G."/>
        </authorList>
    </citation>
    <scope>NUCLEOTIDE SEQUENCE</scope>
    <source>
        <strain evidence="7">NRRL 28262</strain>
    </source>
</reference>
<accession>A0AAD4HAX4</accession>
<gene>
    <name evidence="7" type="ORF">BGZ95_006021</name>
</gene>
<dbReference type="EMBL" id="JAAAIL010000028">
    <property type="protein sequence ID" value="KAG0281195.1"/>
    <property type="molecule type" value="Genomic_DNA"/>
</dbReference>
<dbReference type="InterPro" id="IPR002938">
    <property type="entry name" value="FAD-bd"/>
</dbReference>
<evidence type="ECO:0000256" key="5">
    <source>
        <dbReference type="SAM" id="MobiDB-lite"/>
    </source>
</evidence>
<comment type="similarity">
    <text evidence="1">Belongs to the paxM FAD-dependent monooxygenase family.</text>
</comment>
<dbReference type="Pfam" id="PF01494">
    <property type="entry name" value="FAD_binding_3"/>
    <property type="match status" value="2"/>
</dbReference>
<keyword evidence="4" id="KW-0560">Oxidoreductase</keyword>
<dbReference type="PANTHER" id="PTHR47356:SF2">
    <property type="entry name" value="FAD-BINDING DOMAIN-CONTAINING PROTEIN-RELATED"/>
    <property type="match status" value="1"/>
</dbReference>
<dbReference type="Gene3D" id="3.50.50.60">
    <property type="entry name" value="FAD/NAD(P)-binding domain"/>
    <property type="match status" value="1"/>
</dbReference>
<evidence type="ECO:0000256" key="4">
    <source>
        <dbReference type="ARBA" id="ARBA00023002"/>
    </source>
</evidence>
<keyword evidence="3" id="KW-0274">FAD</keyword>
<feature type="region of interest" description="Disordered" evidence="5">
    <location>
        <begin position="454"/>
        <end position="486"/>
    </location>
</feature>
<evidence type="ECO:0000259" key="6">
    <source>
        <dbReference type="Pfam" id="PF01494"/>
    </source>
</evidence>
<proteinExistence type="inferred from homology"/>
<evidence type="ECO:0000256" key="3">
    <source>
        <dbReference type="ARBA" id="ARBA00022827"/>
    </source>
</evidence>
<dbReference type="PRINTS" id="PR00420">
    <property type="entry name" value="RNGMNOXGNASE"/>
</dbReference>
<dbReference type="SUPFAM" id="SSF51905">
    <property type="entry name" value="FAD/NAD(P)-binding domain"/>
    <property type="match status" value="1"/>
</dbReference>
<keyword evidence="8" id="KW-1185">Reference proteome</keyword>
<feature type="domain" description="FAD-binding" evidence="6">
    <location>
        <begin position="34"/>
        <end position="193"/>
    </location>
</feature>
<evidence type="ECO:0000256" key="2">
    <source>
        <dbReference type="ARBA" id="ARBA00022630"/>
    </source>
</evidence>
<comment type="caution">
    <text evidence="7">The sequence shown here is derived from an EMBL/GenBank/DDBJ whole genome shotgun (WGS) entry which is preliminary data.</text>
</comment>
<organism evidence="7 8">
    <name type="scientific">Linnemannia exigua</name>
    <dbReference type="NCBI Taxonomy" id="604196"/>
    <lineage>
        <taxon>Eukaryota</taxon>
        <taxon>Fungi</taxon>
        <taxon>Fungi incertae sedis</taxon>
        <taxon>Mucoromycota</taxon>
        <taxon>Mortierellomycotina</taxon>
        <taxon>Mortierellomycetes</taxon>
        <taxon>Mortierellales</taxon>
        <taxon>Mortierellaceae</taxon>
        <taxon>Linnemannia</taxon>
    </lineage>
</organism>
<evidence type="ECO:0000313" key="8">
    <source>
        <dbReference type="Proteomes" id="UP001194580"/>
    </source>
</evidence>
<feature type="domain" description="FAD-binding" evidence="6">
    <location>
        <begin position="318"/>
        <end position="371"/>
    </location>
</feature>
<keyword evidence="2" id="KW-0285">Flavoprotein</keyword>
<evidence type="ECO:0000313" key="7">
    <source>
        <dbReference type="EMBL" id="KAG0281195.1"/>
    </source>
</evidence>
<dbReference type="PANTHER" id="PTHR47356">
    <property type="entry name" value="FAD-DEPENDENT MONOOXYGENASE ASQG-RELATED"/>
    <property type="match status" value="1"/>
</dbReference>
<dbReference type="InterPro" id="IPR050562">
    <property type="entry name" value="FAD_mOase_fung"/>
</dbReference>
<dbReference type="InterPro" id="IPR036188">
    <property type="entry name" value="FAD/NAD-bd_sf"/>
</dbReference>
<name>A0AAD4HAX4_9FUNG</name>
<protein>
    <recommendedName>
        <fullName evidence="6">FAD-binding domain-containing protein</fullName>
    </recommendedName>
</protein>
<evidence type="ECO:0000256" key="1">
    <source>
        <dbReference type="ARBA" id="ARBA00007992"/>
    </source>
</evidence>
<feature type="compositionally biased region" description="Basic and acidic residues" evidence="5">
    <location>
        <begin position="470"/>
        <end position="480"/>
    </location>
</feature>
<dbReference type="Proteomes" id="UP001194580">
    <property type="component" value="Unassembled WGS sequence"/>
</dbReference>
<dbReference type="GO" id="GO:0071949">
    <property type="term" value="F:FAD binding"/>
    <property type="evidence" value="ECO:0007669"/>
    <property type="project" value="InterPro"/>
</dbReference>
<sequence>MSASPENWTDTTLPTIGFKGSDLPHLVTDDPPRVLIAGAGLAGLFLGILLEKAGVPYEIFERSAEIRPLGAIMCLTPNILPAFEQLGLLEELMSFSKPARVATLYTDTLKTIGTAAPASADITGYDRILFARPELHELLFKQIPSDKIHMSKKILSFQQNHEGVMLRFNDNTSVHGDILVGADGAHSAVRQHLYKILDKEGLLPKADTKEMNKGYISLVGTTDALDPVKYPGVLREDSESYYVIGDKNTPYTWVTFTVPGNRICWNVVIQLGIEEIADDQFKSSDWVPQQNQKLMDMIRHFKIPSGTLGDLFDATPLDRVCKVYFEDMLFETWNHGRTVIIGDAAHKLLPSSGAGAVNAMQDAVLLANHLYDIKPTSFDNIKTALSDYKEERFDAIKEQYPLSHMSARLIFGHTLSERIFRQVIFNWMPKSIQMKQIESSTVYRPQANFLPQVPKRGTLETTSQKPSRRIQKEKEGDKKVATPAAAPAAAAAAAATTV</sequence>